<protein>
    <submittedName>
        <fullName evidence="3">Hint domain-containing protein</fullName>
    </submittedName>
</protein>
<dbReference type="AlphaFoldDB" id="A0A1I1T8X9"/>
<feature type="region of interest" description="Disordered" evidence="1">
    <location>
        <begin position="1"/>
        <end position="21"/>
    </location>
</feature>
<proteinExistence type="predicted"/>
<name>A0A1I1T8X9_9RHOB</name>
<dbReference type="InterPro" id="IPR036844">
    <property type="entry name" value="Hint_dom_sf"/>
</dbReference>
<organism evidence="3 4">
    <name type="scientific">Roseivivax sediminis</name>
    <dbReference type="NCBI Taxonomy" id="936889"/>
    <lineage>
        <taxon>Bacteria</taxon>
        <taxon>Pseudomonadati</taxon>
        <taxon>Pseudomonadota</taxon>
        <taxon>Alphaproteobacteria</taxon>
        <taxon>Rhodobacterales</taxon>
        <taxon>Roseobacteraceae</taxon>
        <taxon>Roseivivax</taxon>
    </lineage>
</organism>
<dbReference type="Pfam" id="PF13403">
    <property type="entry name" value="Hint_2"/>
    <property type="match status" value="1"/>
</dbReference>
<gene>
    <name evidence="3" type="ORF">SAMN04515678_101536</name>
</gene>
<dbReference type="InterPro" id="IPR028992">
    <property type="entry name" value="Hedgehog/Intein_dom"/>
</dbReference>
<feature type="domain" description="Hedgehog/Intein (Hint)" evidence="2">
    <location>
        <begin position="71"/>
        <end position="216"/>
    </location>
</feature>
<evidence type="ECO:0000313" key="4">
    <source>
        <dbReference type="Proteomes" id="UP000325289"/>
    </source>
</evidence>
<reference evidence="3 4" key="1">
    <citation type="submission" date="2016-10" db="EMBL/GenBank/DDBJ databases">
        <authorList>
            <person name="Varghese N."/>
            <person name="Submissions S."/>
        </authorList>
    </citation>
    <scope>NUCLEOTIDE SEQUENCE [LARGE SCALE GENOMIC DNA]</scope>
    <source>
        <strain evidence="4">YIM D21,KCTC 23444,ACCC 10710</strain>
    </source>
</reference>
<dbReference type="SUPFAM" id="SSF51294">
    <property type="entry name" value="Hedgehog/intein (Hint) domain"/>
    <property type="match status" value="1"/>
</dbReference>
<dbReference type="EMBL" id="FOMS01000001">
    <property type="protein sequence ID" value="SFD55087.1"/>
    <property type="molecule type" value="Genomic_DNA"/>
</dbReference>
<evidence type="ECO:0000256" key="1">
    <source>
        <dbReference type="SAM" id="MobiDB-lite"/>
    </source>
</evidence>
<evidence type="ECO:0000313" key="3">
    <source>
        <dbReference type="EMBL" id="SFD55087.1"/>
    </source>
</evidence>
<sequence>MQSPATARPDPRDSLSLQVPRDPFARIDGRPRRAPSLMRRYEAAALLPDLSVSRVSVTAPAIPVFEDAASAFARGTLIRTVGGPVAIEDLLPGDYVETERGAEPVVWIGSTTFVPGLDSEATGLTRLTRIVTDAMGPGNTGSDIVTGPAARMVVDVPRLKSLIGHSRVLVPVAEFADGDRFLDIAPAGAVQLYHLALRRHATIRVGGIEVETYHPGTSIRRQLGDAHAERFLKLFPNVGGIEDFGELALPRSTRDVLDNLGSR</sequence>
<keyword evidence="4" id="KW-1185">Reference proteome</keyword>
<accession>A0A1I1T8X9</accession>
<dbReference type="Proteomes" id="UP000325289">
    <property type="component" value="Unassembled WGS sequence"/>
</dbReference>
<evidence type="ECO:0000259" key="2">
    <source>
        <dbReference type="Pfam" id="PF13403"/>
    </source>
</evidence>